<keyword evidence="3" id="KW-0731">Sigma factor</keyword>
<dbReference type="EMBL" id="CP001841">
    <property type="protein sequence ID" value="AEF82819.1"/>
    <property type="molecule type" value="Genomic_DNA"/>
</dbReference>
<proteinExistence type="inferred from homology"/>
<dbReference type="NCBIfam" id="TIGR02937">
    <property type="entry name" value="sigma70-ECF"/>
    <property type="match status" value="1"/>
</dbReference>
<accession>F5YAL8</accession>
<dbReference type="SUPFAM" id="SSF88659">
    <property type="entry name" value="Sigma3 and sigma4 domains of RNA polymerase sigma factors"/>
    <property type="match status" value="1"/>
</dbReference>
<dbReference type="InParanoid" id="F5YAL8"/>
<evidence type="ECO:0000313" key="8">
    <source>
        <dbReference type="EMBL" id="AEF82819.1"/>
    </source>
</evidence>
<evidence type="ECO:0000256" key="1">
    <source>
        <dbReference type="ARBA" id="ARBA00010641"/>
    </source>
</evidence>
<dbReference type="STRING" id="545695.TREAZ_1990"/>
<evidence type="ECO:0000256" key="3">
    <source>
        <dbReference type="ARBA" id="ARBA00023082"/>
    </source>
</evidence>
<organism evidence="8 9">
    <name type="scientific">Leadbettera azotonutricia (strain ATCC BAA-888 / DSM 13862 / ZAS-9)</name>
    <name type="common">Treponema azotonutricium</name>
    <dbReference type="NCBI Taxonomy" id="545695"/>
    <lineage>
        <taxon>Bacteria</taxon>
        <taxon>Pseudomonadati</taxon>
        <taxon>Spirochaetota</taxon>
        <taxon>Spirochaetia</taxon>
        <taxon>Spirochaetales</taxon>
        <taxon>Breznakiellaceae</taxon>
        <taxon>Leadbettera</taxon>
    </lineage>
</organism>
<dbReference type="OrthoDB" id="9784272at2"/>
<feature type="domain" description="RNA polymerase sigma factor 70 region 4 type 2" evidence="7">
    <location>
        <begin position="118"/>
        <end position="170"/>
    </location>
</feature>
<feature type="domain" description="RNA polymerase sigma-70 region 2" evidence="6">
    <location>
        <begin position="9"/>
        <end position="72"/>
    </location>
</feature>
<dbReference type="InterPro" id="IPR039425">
    <property type="entry name" value="RNA_pol_sigma-70-like"/>
</dbReference>
<comment type="similarity">
    <text evidence="1">Belongs to the sigma-70 factor family. ECF subfamily.</text>
</comment>
<dbReference type="GO" id="GO:0003677">
    <property type="term" value="F:DNA binding"/>
    <property type="evidence" value="ECO:0007669"/>
    <property type="project" value="UniProtKB-KW"/>
</dbReference>
<dbReference type="GO" id="GO:0006352">
    <property type="term" value="P:DNA-templated transcription initiation"/>
    <property type="evidence" value="ECO:0007669"/>
    <property type="project" value="InterPro"/>
</dbReference>
<sequence length="185" mass="21872">MPQNITAVFNTYRERLTNFIRKRVSSLEDTEDILQDVFYQFTRMDSIENPVEQTAAWLYRVARNRIINHQNKKHDAEMPVYYDDDSDDDDFVFQDIADVVFDTEVTPETEYLRSMIYDEVKTALAELPQEQREVFELSEYSDYSVKEIAEKTHTPINTVLSRKHYAVLHLRKRLKELYADIMGGG</sequence>
<dbReference type="Pfam" id="PF08281">
    <property type="entry name" value="Sigma70_r4_2"/>
    <property type="match status" value="1"/>
</dbReference>
<dbReference type="InterPro" id="IPR013325">
    <property type="entry name" value="RNA_pol_sigma_r2"/>
</dbReference>
<dbReference type="AlphaFoldDB" id="F5YAL8"/>
<evidence type="ECO:0000259" key="7">
    <source>
        <dbReference type="Pfam" id="PF08281"/>
    </source>
</evidence>
<dbReference type="InterPro" id="IPR013249">
    <property type="entry name" value="RNA_pol_sigma70_r4_t2"/>
</dbReference>
<evidence type="ECO:0000313" key="9">
    <source>
        <dbReference type="Proteomes" id="UP000009222"/>
    </source>
</evidence>
<evidence type="ECO:0000256" key="2">
    <source>
        <dbReference type="ARBA" id="ARBA00023015"/>
    </source>
</evidence>
<dbReference type="InterPro" id="IPR007627">
    <property type="entry name" value="RNA_pol_sigma70_r2"/>
</dbReference>
<dbReference type="GO" id="GO:0016987">
    <property type="term" value="F:sigma factor activity"/>
    <property type="evidence" value="ECO:0007669"/>
    <property type="project" value="UniProtKB-KW"/>
</dbReference>
<protein>
    <submittedName>
        <fullName evidence="8">RNA polymerase, sigma-24 subunit, ECF subfamily</fullName>
    </submittedName>
</protein>
<dbReference type="HOGENOM" id="CLU_047691_12_0_12"/>
<name>F5YAL8_LEAAZ</name>
<dbReference type="RefSeq" id="WP_015710050.1">
    <property type="nucleotide sequence ID" value="NC_015577.1"/>
</dbReference>
<reference evidence="8 9" key="2">
    <citation type="journal article" date="2011" name="ISME J.">
        <title>RNA-seq reveals cooperative metabolic interactions between two termite-gut spirochete species in co-culture.</title>
        <authorList>
            <person name="Rosenthal A.Z."/>
            <person name="Matson E.G."/>
            <person name="Eldar A."/>
            <person name="Leadbetter J.R."/>
        </authorList>
    </citation>
    <scope>NUCLEOTIDE SEQUENCE [LARGE SCALE GENOMIC DNA]</scope>
    <source>
        <strain evidence="9">ATCC BAA-888 / DSM 13862 / ZAS-9</strain>
    </source>
</reference>
<dbReference type="PANTHER" id="PTHR43133:SF8">
    <property type="entry name" value="RNA POLYMERASE SIGMA FACTOR HI_1459-RELATED"/>
    <property type="match status" value="1"/>
</dbReference>
<dbReference type="InterPro" id="IPR013324">
    <property type="entry name" value="RNA_pol_sigma_r3/r4-like"/>
</dbReference>
<dbReference type="Pfam" id="PF04542">
    <property type="entry name" value="Sigma70_r2"/>
    <property type="match status" value="1"/>
</dbReference>
<keyword evidence="4" id="KW-0238">DNA-binding</keyword>
<gene>
    <name evidence="8" type="ordered locus">TREAZ_1990</name>
</gene>
<dbReference type="Gene3D" id="1.10.10.10">
    <property type="entry name" value="Winged helix-like DNA-binding domain superfamily/Winged helix DNA-binding domain"/>
    <property type="match status" value="1"/>
</dbReference>
<dbReference type="KEGG" id="taz:TREAZ_1990"/>
<dbReference type="CDD" id="cd06171">
    <property type="entry name" value="Sigma70_r4"/>
    <property type="match status" value="1"/>
</dbReference>
<reference evidence="9" key="1">
    <citation type="submission" date="2009-12" db="EMBL/GenBank/DDBJ databases">
        <title>Complete sequence of Treponema azotonutricium strain ZAS-9.</title>
        <authorList>
            <person name="Tetu S.G."/>
            <person name="Matson E."/>
            <person name="Ren Q."/>
            <person name="Seshadri R."/>
            <person name="Elbourne L."/>
            <person name="Hassan K.A."/>
            <person name="Durkin A."/>
            <person name="Radune D."/>
            <person name="Mohamoud Y."/>
            <person name="Shay R."/>
            <person name="Jin S."/>
            <person name="Zhang X."/>
            <person name="Lucey K."/>
            <person name="Ballor N.R."/>
            <person name="Ottesen E."/>
            <person name="Rosenthal R."/>
            <person name="Allen A."/>
            <person name="Leadbetter J.R."/>
            <person name="Paulsen I.T."/>
        </authorList>
    </citation>
    <scope>NUCLEOTIDE SEQUENCE [LARGE SCALE GENOMIC DNA]</scope>
    <source>
        <strain evidence="9">ATCC BAA-888 / DSM 13862 / ZAS-9</strain>
    </source>
</reference>
<dbReference type="SUPFAM" id="SSF88946">
    <property type="entry name" value="Sigma2 domain of RNA polymerase sigma factors"/>
    <property type="match status" value="1"/>
</dbReference>
<dbReference type="InterPro" id="IPR014284">
    <property type="entry name" value="RNA_pol_sigma-70_dom"/>
</dbReference>
<dbReference type="Gene3D" id="1.10.1740.10">
    <property type="match status" value="1"/>
</dbReference>
<dbReference type="eggNOG" id="COG1595">
    <property type="taxonomic scope" value="Bacteria"/>
</dbReference>
<keyword evidence="5" id="KW-0804">Transcription</keyword>
<keyword evidence="2" id="KW-0805">Transcription regulation</keyword>
<dbReference type="InterPro" id="IPR036388">
    <property type="entry name" value="WH-like_DNA-bd_sf"/>
</dbReference>
<keyword evidence="9" id="KW-1185">Reference proteome</keyword>
<dbReference type="PANTHER" id="PTHR43133">
    <property type="entry name" value="RNA POLYMERASE ECF-TYPE SIGMA FACTO"/>
    <property type="match status" value="1"/>
</dbReference>
<evidence type="ECO:0000256" key="5">
    <source>
        <dbReference type="ARBA" id="ARBA00023163"/>
    </source>
</evidence>
<evidence type="ECO:0000256" key="4">
    <source>
        <dbReference type="ARBA" id="ARBA00023125"/>
    </source>
</evidence>
<evidence type="ECO:0000259" key="6">
    <source>
        <dbReference type="Pfam" id="PF04542"/>
    </source>
</evidence>
<dbReference type="Proteomes" id="UP000009222">
    <property type="component" value="Chromosome"/>
</dbReference>